<gene>
    <name evidence="2" type="ORF">S06H3_58851</name>
</gene>
<dbReference type="InterPro" id="IPR001203">
    <property type="entry name" value="OxRdtase_Ald_Fedxn_C"/>
</dbReference>
<dbReference type="InterPro" id="IPR013985">
    <property type="entry name" value="Ald_Fedxn_OxRdtase_dom3"/>
</dbReference>
<dbReference type="GO" id="GO:0009055">
    <property type="term" value="F:electron transfer activity"/>
    <property type="evidence" value="ECO:0007669"/>
    <property type="project" value="InterPro"/>
</dbReference>
<feature type="domain" description="Aldehyde ferredoxin oxidoreductase C-terminal" evidence="1">
    <location>
        <begin position="2"/>
        <end position="192"/>
    </location>
</feature>
<accession>X1R325</accession>
<evidence type="ECO:0000259" key="1">
    <source>
        <dbReference type="Pfam" id="PF01314"/>
    </source>
</evidence>
<dbReference type="InterPro" id="IPR036021">
    <property type="entry name" value="Tungsten_al_ferr_oxy-like_C"/>
</dbReference>
<dbReference type="Pfam" id="PF01314">
    <property type="entry name" value="AFOR_C"/>
    <property type="match status" value="1"/>
</dbReference>
<dbReference type="GO" id="GO:0016625">
    <property type="term" value="F:oxidoreductase activity, acting on the aldehyde or oxo group of donors, iron-sulfur protein as acceptor"/>
    <property type="evidence" value="ECO:0007669"/>
    <property type="project" value="InterPro"/>
</dbReference>
<evidence type="ECO:0000313" key="2">
    <source>
        <dbReference type="EMBL" id="GAI57510.1"/>
    </source>
</evidence>
<sequence>ADKYAVNIKGLELPGYDVRGPVGMALAYATVDRGGDHLRAWTVAAELEEPFTIKGKAKLTKDLQDRNSALWCFIGCDNILGNTTGDPQTFIDLSINALNTIGWEKTFKSKMTTGKFMEIGERIYNLSRLFNVREGFSIADDRLPERLLEPREDTKWEISEADFETMLEEYYVFRGWDKDGKPTSETIARLQIEV</sequence>
<dbReference type="InterPro" id="IPR051919">
    <property type="entry name" value="W-dependent_AOR"/>
</dbReference>
<dbReference type="AlphaFoldDB" id="X1R325"/>
<reference evidence="2" key="1">
    <citation type="journal article" date="2014" name="Front. Microbiol.">
        <title>High frequency of phylogenetically diverse reductive dehalogenase-homologous genes in deep subseafloor sedimentary metagenomes.</title>
        <authorList>
            <person name="Kawai M."/>
            <person name="Futagami T."/>
            <person name="Toyoda A."/>
            <person name="Takaki Y."/>
            <person name="Nishi S."/>
            <person name="Hori S."/>
            <person name="Arai W."/>
            <person name="Tsubouchi T."/>
            <person name="Morono Y."/>
            <person name="Uchiyama I."/>
            <person name="Ito T."/>
            <person name="Fujiyama A."/>
            <person name="Inagaki F."/>
            <person name="Takami H."/>
        </authorList>
    </citation>
    <scope>NUCLEOTIDE SEQUENCE</scope>
    <source>
        <strain evidence="2">Expedition CK06-06</strain>
    </source>
</reference>
<organism evidence="2">
    <name type="scientific">marine sediment metagenome</name>
    <dbReference type="NCBI Taxonomy" id="412755"/>
    <lineage>
        <taxon>unclassified sequences</taxon>
        <taxon>metagenomes</taxon>
        <taxon>ecological metagenomes</taxon>
    </lineage>
</organism>
<dbReference type="GO" id="GO:0051536">
    <property type="term" value="F:iron-sulfur cluster binding"/>
    <property type="evidence" value="ECO:0007669"/>
    <property type="project" value="InterPro"/>
</dbReference>
<dbReference type="PANTHER" id="PTHR30038">
    <property type="entry name" value="ALDEHYDE FERREDOXIN OXIDOREDUCTASE"/>
    <property type="match status" value="1"/>
</dbReference>
<protein>
    <recommendedName>
        <fullName evidence="1">Aldehyde ferredoxin oxidoreductase C-terminal domain-containing protein</fullName>
    </recommendedName>
</protein>
<comment type="caution">
    <text evidence="2">The sequence shown here is derived from an EMBL/GenBank/DDBJ whole genome shotgun (WGS) entry which is preliminary data.</text>
</comment>
<proteinExistence type="predicted"/>
<dbReference type="Gene3D" id="1.10.599.10">
    <property type="entry name" value="Aldehyde Ferredoxin Oxidoreductase Protein, subunit A, domain 3"/>
    <property type="match status" value="1"/>
</dbReference>
<dbReference type="SUPFAM" id="SSF48310">
    <property type="entry name" value="Aldehyde ferredoxin oxidoreductase, C-terminal domains"/>
    <property type="match status" value="1"/>
</dbReference>
<feature type="non-terminal residue" evidence="2">
    <location>
        <position position="1"/>
    </location>
</feature>
<dbReference type="EMBL" id="BARV01038147">
    <property type="protein sequence ID" value="GAI57510.1"/>
    <property type="molecule type" value="Genomic_DNA"/>
</dbReference>
<name>X1R325_9ZZZZ</name>
<dbReference type="PANTHER" id="PTHR30038:SF0">
    <property type="entry name" value="TUNGSTEN-CONTAINING ALDEHYDE FERREDOXIN OXIDOREDUCTASE"/>
    <property type="match status" value="1"/>
</dbReference>